<dbReference type="GO" id="GO:0006508">
    <property type="term" value="P:proteolysis"/>
    <property type="evidence" value="ECO:0007669"/>
    <property type="project" value="UniProtKB-KW"/>
</dbReference>
<dbReference type="AlphaFoldDB" id="A0A2N4U0R9"/>
<keyword evidence="2" id="KW-0645">Protease</keyword>
<dbReference type="Gene3D" id="2.70.70.10">
    <property type="entry name" value="Glucose Permease (Domain IIA)"/>
    <property type="match status" value="1"/>
</dbReference>
<reference evidence="8 9" key="1">
    <citation type="submission" date="2017-10" db="EMBL/GenBank/DDBJ databases">
        <title>Two draft genome sequences of Pusillimonas sp. strains isolated from a nitrate- and radionuclide-contaminated groundwater in Russia.</title>
        <authorList>
            <person name="Grouzdev D.S."/>
            <person name="Tourova T.P."/>
            <person name="Goeva M.A."/>
            <person name="Babich T.L."/>
            <person name="Sokolova D.S."/>
            <person name="Abdullin R."/>
            <person name="Poltaraus A.B."/>
            <person name="Toshchakov S.V."/>
            <person name="Nazina T.N."/>
        </authorList>
    </citation>
    <scope>NUCLEOTIDE SEQUENCE [LARGE SCALE GENOMIC DNA]</scope>
    <source>
        <strain evidence="8 9">JR1/69-3-13</strain>
    </source>
</reference>
<dbReference type="InterPro" id="IPR016047">
    <property type="entry name" value="M23ase_b-sheet_dom"/>
</dbReference>
<dbReference type="EMBL" id="PDNW01000018">
    <property type="protein sequence ID" value="PLC48602.1"/>
    <property type="molecule type" value="Genomic_DNA"/>
</dbReference>
<evidence type="ECO:0000259" key="7">
    <source>
        <dbReference type="Pfam" id="PF01551"/>
    </source>
</evidence>
<dbReference type="Proteomes" id="UP000234190">
    <property type="component" value="Unassembled WGS sequence"/>
</dbReference>
<evidence type="ECO:0000313" key="9">
    <source>
        <dbReference type="Proteomes" id="UP000234190"/>
    </source>
</evidence>
<accession>A0A2N4U0R9</accession>
<evidence type="ECO:0000256" key="3">
    <source>
        <dbReference type="ARBA" id="ARBA00022723"/>
    </source>
</evidence>
<comment type="caution">
    <text evidence="8">The sequence shown here is derived from an EMBL/GenBank/DDBJ whole genome shotgun (WGS) entry which is preliminary data.</text>
</comment>
<dbReference type="InterPro" id="IPR011055">
    <property type="entry name" value="Dup_hybrid_motif"/>
</dbReference>
<proteinExistence type="predicted"/>
<sequence>MQCCQCLFLPHESQSIQPQKANHALALSKYFQYDMHTILKSLLLVFGYLLTNSAVASEVRLTSIIESPVHTLGKHAHKAIPRLESLRKMFLATPLIERARINSSFGYRLHPVSGKWAGHQGLDYPAPKGTPIRATAQGKISFIGVQNGYGKVIFIEHDNEYSTVYAHQSRFKKGLRKGVNIEKGQIIGYVGSTGTSSGPHLHYELRVNNQPVDPIQEKRQLTSYVQR</sequence>
<organism evidence="8 9">
    <name type="scientific">Pollutimonas subterranea</name>
    <dbReference type="NCBI Taxonomy" id="2045210"/>
    <lineage>
        <taxon>Bacteria</taxon>
        <taxon>Pseudomonadati</taxon>
        <taxon>Pseudomonadota</taxon>
        <taxon>Betaproteobacteria</taxon>
        <taxon>Burkholderiales</taxon>
        <taxon>Alcaligenaceae</taxon>
        <taxon>Pollutimonas</taxon>
    </lineage>
</organism>
<dbReference type="Pfam" id="PF01551">
    <property type="entry name" value="Peptidase_M23"/>
    <property type="match status" value="1"/>
</dbReference>
<protein>
    <recommendedName>
        <fullName evidence="7">M23ase beta-sheet core domain-containing protein</fullName>
    </recommendedName>
</protein>
<gene>
    <name evidence="8" type="ORF">CR159_17420</name>
</gene>
<keyword evidence="6" id="KW-0482">Metalloprotease</keyword>
<keyword evidence="3" id="KW-0479">Metal-binding</keyword>
<keyword evidence="5" id="KW-0862">Zinc</keyword>
<evidence type="ECO:0000256" key="4">
    <source>
        <dbReference type="ARBA" id="ARBA00022801"/>
    </source>
</evidence>
<dbReference type="SUPFAM" id="SSF51261">
    <property type="entry name" value="Duplicated hybrid motif"/>
    <property type="match status" value="1"/>
</dbReference>
<evidence type="ECO:0000256" key="2">
    <source>
        <dbReference type="ARBA" id="ARBA00022670"/>
    </source>
</evidence>
<dbReference type="CDD" id="cd12797">
    <property type="entry name" value="M23_peptidase"/>
    <property type="match status" value="1"/>
</dbReference>
<dbReference type="GO" id="GO:0046872">
    <property type="term" value="F:metal ion binding"/>
    <property type="evidence" value="ECO:0007669"/>
    <property type="project" value="UniProtKB-KW"/>
</dbReference>
<keyword evidence="9" id="KW-1185">Reference proteome</keyword>
<dbReference type="GO" id="GO:0004222">
    <property type="term" value="F:metalloendopeptidase activity"/>
    <property type="evidence" value="ECO:0007669"/>
    <property type="project" value="TreeGrafter"/>
</dbReference>
<evidence type="ECO:0000256" key="5">
    <source>
        <dbReference type="ARBA" id="ARBA00022833"/>
    </source>
</evidence>
<dbReference type="PANTHER" id="PTHR21666">
    <property type="entry name" value="PEPTIDASE-RELATED"/>
    <property type="match status" value="1"/>
</dbReference>
<evidence type="ECO:0000256" key="1">
    <source>
        <dbReference type="ARBA" id="ARBA00001947"/>
    </source>
</evidence>
<keyword evidence="4" id="KW-0378">Hydrolase</keyword>
<dbReference type="PANTHER" id="PTHR21666:SF288">
    <property type="entry name" value="CELL DIVISION PROTEIN YTFB"/>
    <property type="match status" value="1"/>
</dbReference>
<name>A0A2N4U0R9_9BURK</name>
<dbReference type="OrthoDB" id="9815245at2"/>
<feature type="domain" description="M23ase beta-sheet core" evidence="7">
    <location>
        <begin position="118"/>
        <end position="214"/>
    </location>
</feature>
<comment type="cofactor">
    <cofactor evidence="1">
        <name>Zn(2+)</name>
        <dbReference type="ChEBI" id="CHEBI:29105"/>
    </cofactor>
</comment>
<dbReference type="InterPro" id="IPR050570">
    <property type="entry name" value="Cell_wall_metabolism_enzyme"/>
</dbReference>
<evidence type="ECO:0000313" key="8">
    <source>
        <dbReference type="EMBL" id="PLC48602.1"/>
    </source>
</evidence>
<evidence type="ECO:0000256" key="6">
    <source>
        <dbReference type="ARBA" id="ARBA00023049"/>
    </source>
</evidence>